<feature type="domain" description="L-asparaginase N-terminal" evidence="6">
    <location>
        <begin position="127"/>
        <end position="349"/>
    </location>
</feature>
<dbReference type="InterPro" id="IPR027475">
    <property type="entry name" value="Asparaginase/glutaminase_AS2"/>
</dbReference>
<evidence type="ECO:0000259" key="6">
    <source>
        <dbReference type="Pfam" id="PF00710"/>
    </source>
</evidence>
<dbReference type="SMART" id="SM00248">
    <property type="entry name" value="ANK"/>
    <property type="match status" value="4"/>
</dbReference>
<dbReference type="InterPro" id="IPR002110">
    <property type="entry name" value="Ankyrin_rpt"/>
</dbReference>
<proteinExistence type="predicted"/>
<keyword evidence="2" id="KW-0378">Hydrolase</keyword>
<feature type="repeat" description="ANK" evidence="3">
    <location>
        <begin position="700"/>
        <end position="732"/>
    </location>
</feature>
<dbReference type="Gene3D" id="3.40.50.40">
    <property type="match status" value="1"/>
</dbReference>
<dbReference type="SMART" id="SM00870">
    <property type="entry name" value="Asparaginase"/>
    <property type="match status" value="1"/>
</dbReference>
<dbReference type="FunFam" id="3.40.50.40:FF:000001">
    <property type="entry name" value="L-asparaginase 1"/>
    <property type="match status" value="1"/>
</dbReference>
<dbReference type="Pfam" id="PF12796">
    <property type="entry name" value="Ank_2"/>
    <property type="match status" value="2"/>
</dbReference>
<gene>
    <name evidence="8" type="ORF">P5673_024860</name>
</gene>
<dbReference type="EC" id="3.5.1.1" evidence="1"/>
<evidence type="ECO:0000256" key="3">
    <source>
        <dbReference type="PROSITE-ProRule" id="PRU00023"/>
    </source>
</evidence>
<reference evidence="8" key="2">
    <citation type="journal article" date="2023" name="Science">
        <title>Genomic signatures of disease resistance in endangered staghorn corals.</title>
        <authorList>
            <person name="Vollmer S.V."/>
            <person name="Selwyn J.D."/>
            <person name="Despard B.A."/>
            <person name="Roesel C.L."/>
        </authorList>
    </citation>
    <scope>NUCLEOTIDE SEQUENCE</scope>
    <source>
        <strain evidence="8">K2</strain>
    </source>
</reference>
<dbReference type="PIRSF" id="PIRSF001220">
    <property type="entry name" value="L-ASNase_gatD"/>
    <property type="match status" value="1"/>
</dbReference>
<dbReference type="Gene3D" id="1.25.40.20">
    <property type="entry name" value="Ankyrin repeat-containing domain"/>
    <property type="match status" value="2"/>
</dbReference>
<dbReference type="PROSITE" id="PS00917">
    <property type="entry name" value="ASN_GLN_ASE_2"/>
    <property type="match status" value="1"/>
</dbReference>
<accession>A0AAD9UXR8</accession>
<dbReference type="Pfam" id="PF00710">
    <property type="entry name" value="Asparaginase"/>
    <property type="match status" value="1"/>
</dbReference>
<feature type="repeat" description="ANK" evidence="3">
    <location>
        <begin position="634"/>
        <end position="666"/>
    </location>
</feature>
<dbReference type="InterPro" id="IPR006034">
    <property type="entry name" value="Asparaginase/glutaminase-like"/>
</dbReference>
<evidence type="ECO:0000256" key="4">
    <source>
        <dbReference type="PROSITE-ProRule" id="PRU10100"/>
    </source>
</evidence>
<dbReference type="Proteomes" id="UP001249851">
    <property type="component" value="Unassembled WGS sequence"/>
</dbReference>
<dbReference type="PRINTS" id="PR00139">
    <property type="entry name" value="ASNGLNASE"/>
</dbReference>
<dbReference type="EMBL" id="JARQWQ010000074">
    <property type="protein sequence ID" value="KAK2553863.1"/>
    <property type="molecule type" value="Genomic_DNA"/>
</dbReference>
<evidence type="ECO:0000256" key="2">
    <source>
        <dbReference type="ARBA" id="ARBA00022801"/>
    </source>
</evidence>
<evidence type="ECO:0000313" key="8">
    <source>
        <dbReference type="EMBL" id="KAK2553863.1"/>
    </source>
</evidence>
<dbReference type="Pfam" id="PF17763">
    <property type="entry name" value="Asparaginase_C"/>
    <property type="match status" value="1"/>
</dbReference>
<dbReference type="InterPro" id="IPR036770">
    <property type="entry name" value="Ankyrin_rpt-contain_sf"/>
</dbReference>
<dbReference type="GO" id="GO:0009066">
    <property type="term" value="P:aspartate family amino acid metabolic process"/>
    <property type="evidence" value="ECO:0007669"/>
    <property type="project" value="UniProtKB-ARBA"/>
</dbReference>
<feature type="active site" evidence="4">
    <location>
        <position position="248"/>
    </location>
</feature>
<comment type="caution">
    <text evidence="8">The sequence shown here is derived from an EMBL/GenBank/DDBJ whole genome shotgun (WGS) entry which is preliminary data.</text>
</comment>
<evidence type="ECO:0000256" key="5">
    <source>
        <dbReference type="SAM" id="MobiDB-lite"/>
    </source>
</evidence>
<name>A0AAD9UXR8_ACRCE</name>
<dbReference type="NCBIfam" id="TIGR00519">
    <property type="entry name" value="asnASE_I"/>
    <property type="match status" value="1"/>
</dbReference>
<keyword evidence="3" id="KW-0040">ANK repeat</keyword>
<dbReference type="PROSITE" id="PS51732">
    <property type="entry name" value="ASN_GLN_ASE_3"/>
    <property type="match status" value="1"/>
</dbReference>
<dbReference type="PROSITE" id="PS50297">
    <property type="entry name" value="ANK_REP_REGION"/>
    <property type="match status" value="3"/>
</dbReference>
<organism evidence="8 9">
    <name type="scientific">Acropora cervicornis</name>
    <name type="common">Staghorn coral</name>
    <dbReference type="NCBI Taxonomy" id="6130"/>
    <lineage>
        <taxon>Eukaryota</taxon>
        <taxon>Metazoa</taxon>
        <taxon>Cnidaria</taxon>
        <taxon>Anthozoa</taxon>
        <taxon>Hexacorallia</taxon>
        <taxon>Scleractinia</taxon>
        <taxon>Astrocoeniina</taxon>
        <taxon>Acroporidae</taxon>
        <taxon>Acropora</taxon>
    </lineage>
</organism>
<reference evidence="8" key="1">
    <citation type="journal article" date="2023" name="G3 (Bethesda)">
        <title>Whole genome assembly and annotation of the endangered Caribbean coral Acropora cervicornis.</title>
        <authorList>
            <person name="Selwyn J.D."/>
            <person name="Vollmer S.V."/>
        </authorList>
    </citation>
    <scope>NUCLEOTIDE SEQUENCE</scope>
    <source>
        <strain evidence="8">K2</strain>
    </source>
</reference>
<dbReference type="PIRSF" id="PIRSF500176">
    <property type="entry name" value="L_ASNase"/>
    <property type="match status" value="1"/>
</dbReference>
<dbReference type="PROSITE" id="PS50088">
    <property type="entry name" value="ANK_REPEAT"/>
    <property type="match status" value="3"/>
</dbReference>
<evidence type="ECO:0000256" key="1">
    <source>
        <dbReference type="ARBA" id="ARBA00012920"/>
    </source>
</evidence>
<dbReference type="Gene3D" id="3.40.50.1170">
    <property type="entry name" value="L-asparaginase, N-terminal domain"/>
    <property type="match status" value="1"/>
</dbReference>
<dbReference type="InterPro" id="IPR027474">
    <property type="entry name" value="L-asparaginase_N"/>
</dbReference>
<dbReference type="SUPFAM" id="SSF48403">
    <property type="entry name" value="Ankyrin repeat"/>
    <property type="match status" value="1"/>
</dbReference>
<dbReference type="CDD" id="cd08963">
    <property type="entry name" value="L-asparaginase_I"/>
    <property type="match status" value="1"/>
</dbReference>
<dbReference type="InterPro" id="IPR027473">
    <property type="entry name" value="L-asparaginase_C"/>
</dbReference>
<dbReference type="InterPro" id="IPR040919">
    <property type="entry name" value="Asparaginase_C"/>
</dbReference>
<evidence type="ECO:0000313" key="9">
    <source>
        <dbReference type="Proteomes" id="UP001249851"/>
    </source>
</evidence>
<dbReference type="SUPFAM" id="SSF53774">
    <property type="entry name" value="Glutaminase/Asparaginase"/>
    <property type="match status" value="1"/>
</dbReference>
<feature type="repeat" description="ANK" evidence="3">
    <location>
        <begin position="601"/>
        <end position="633"/>
    </location>
</feature>
<feature type="region of interest" description="Disordered" evidence="5">
    <location>
        <begin position="23"/>
        <end position="43"/>
    </location>
</feature>
<dbReference type="InterPro" id="IPR041725">
    <property type="entry name" value="L-asparaginase_I"/>
</dbReference>
<dbReference type="PRINTS" id="PR01415">
    <property type="entry name" value="ANKYRIN"/>
</dbReference>
<dbReference type="InterPro" id="IPR036152">
    <property type="entry name" value="Asp/glu_Ase-like_sf"/>
</dbReference>
<evidence type="ECO:0000259" key="7">
    <source>
        <dbReference type="Pfam" id="PF17763"/>
    </source>
</evidence>
<dbReference type="InterPro" id="IPR006033">
    <property type="entry name" value="AsnA_fam"/>
</dbReference>
<sequence length="766" mass="84936">MSNEKIVRSTSWKNLVTVKEHRDNDDNRISTGGLKPRPEESFHSNSRQCFVSALQKQTMLPSAFPGTSEQSVGPQQSVNAQVSRNFFRSRSSSYCSSVDGSSYQLGHRLGTVAVEDPLTHEKVVKSKVLLLYTGGALGWKVDPQGIHLDKNNLLRELKKLPMIYDAEYVAYIQDNVLDDIPEEGIGSDTLVMPVSKYGRRIFIDVMEMSESDVVVHSKDQDIDDWSKVAQQIEESYEKYHGFVILHGTDTMAYLTSALSFMFENLGKSVIFTGSQYGLSHHLNDGRQNLLGAIMIAGHYVIPEVTLFFHGKLYRGNRVLKVDARRFGAFDSPNCLPLATVEAGIEVEWEELFLENQATKFRVHKKMSSRIGVLRIFPGITSEAVHAFLEPPIEGVVLETYGAGNGPDSRQDLLEEIKTAVRRGVIVVNCTQCLQGHVVDDYSTGRVLVDAGVISGNDMTVEAALTKLSYVLGHQELTREEKIKMMKTNMRGELTVYKDEKLQQFCLRDNKLVDAVASHFKVGSTEEVRFIKRAIFPVLMCDAAGRDDTETMKELCGQLLHRPALYSEVKVPANSLKYPTSDCRLFCNFSKGGVLNATASHDGRTPLHVACLEGQLSVIRHLLANGASPHVTDHRGQTPLHGAIRSANVEAILLLREFGAHLGPTTMDTALEMCALAADDNIDALRSWYLAGVNFNIGDYDRRTALHVAVCQNNVKTVKFLLECGVDPNVCDLYGYTPLKNAEVLENELMIAILQSAMDARTSAVAN</sequence>
<protein>
    <recommendedName>
        <fullName evidence="1">asparaginase</fullName>
        <ecNumber evidence="1">3.5.1.1</ecNumber>
    </recommendedName>
</protein>
<dbReference type="AlphaFoldDB" id="A0AAD9UXR8"/>
<feature type="domain" description="Asparaginase/glutaminase C-terminal" evidence="7">
    <location>
        <begin position="369"/>
        <end position="481"/>
    </location>
</feature>
<dbReference type="InterPro" id="IPR037152">
    <property type="entry name" value="L-asparaginase_N_sf"/>
</dbReference>
<dbReference type="PANTHER" id="PTHR11707:SF28">
    <property type="entry name" value="60 KDA LYSOPHOSPHOLIPASE"/>
    <property type="match status" value="1"/>
</dbReference>
<dbReference type="GO" id="GO:0004067">
    <property type="term" value="F:asparaginase activity"/>
    <property type="evidence" value="ECO:0007669"/>
    <property type="project" value="UniProtKB-UniRule"/>
</dbReference>
<keyword evidence="9" id="KW-1185">Reference proteome</keyword>
<dbReference type="PANTHER" id="PTHR11707">
    <property type="entry name" value="L-ASPARAGINASE"/>
    <property type="match status" value="1"/>
</dbReference>